<protein>
    <submittedName>
        <fullName evidence="1">Uncharacterized protein</fullName>
    </submittedName>
</protein>
<dbReference type="Proteomes" id="UP001367676">
    <property type="component" value="Unassembled WGS sequence"/>
</dbReference>
<dbReference type="PANTHER" id="PTHR10825">
    <property type="entry name" value="RING FINGER DOMAIN-CONTAINING, POLYCOMB GROUP COMPONENT"/>
    <property type="match status" value="1"/>
</dbReference>
<dbReference type="GO" id="GO:0000122">
    <property type="term" value="P:negative regulation of transcription by RNA polymerase II"/>
    <property type="evidence" value="ECO:0007669"/>
    <property type="project" value="TreeGrafter"/>
</dbReference>
<evidence type="ECO:0000313" key="1">
    <source>
        <dbReference type="EMBL" id="KAK7571858.1"/>
    </source>
</evidence>
<proteinExistence type="predicted"/>
<dbReference type="GO" id="GO:0035102">
    <property type="term" value="C:PRC1 complex"/>
    <property type="evidence" value="ECO:0007669"/>
    <property type="project" value="TreeGrafter"/>
</dbReference>
<evidence type="ECO:0000313" key="2">
    <source>
        <dbReference type="Proteomes" id="UP001367676"/>
    </source>
</evidence>
<comment type="caution">
    <text evidence="1">The sequence shown here is derived from an EMBL/GenBank/DDBJ whole genome shotgun (WGS) entry which is preliminary data.</text>
</comment>
<gene>
    <name evidence="1" type="ORF">V9T40_014330</name>
</gene>
<accession>A0AAN9XX93</accession>
<dbReference type="GO" id="GO:1990841">
    <property type="term" value="F:promoter-specific chromatin binding"/>
    <property type="evidence" value="ECO:0007669"/>
    <property type="project" value="TreeGrafter"/>
</dbReference>
<dbReference type="AlphaFoldDB" id="A0AAN9XX93"/>
<organism evidence="1 2">
    <name type="scientific">Parthenolecanium corni</name>
    <dbReference type="NCBI Taxonomy" id="536013"/>
    <lineage>
        <taxon>Eukaryota</taxon>
        <taxon>Metazoa</taxon>
        <taxon>Ecdysozoa</taxon>
        <taxon>Arthropoda</taxon>
        <taxon>Hexapoda</taxon>
        <taxon>Insecta</taxon>
        <taxon>Pterygota</taxon>
        <taxon>Neoptera</taxon>
        <taxon>Paraneoptera</taxon>
        <taxon>Hemiptera</taxon>
        <taxon>Sternorrhyncha</taxon>
        <taxon>Coccoidea</taxon>
        <taxon>Coccidae</taxon>
        <taxon>Parthenolecanium</taxon>
    </lineage>
</organism>
<sequence>MLSSNFYHFRSKGVSARTNEENMVVGMQHQQQQPYASPATVLEDASTPCALSPQSPAAMPCTVSKDRQDQASVDECSSTTSNMPCEPLAPDIAQMEAAVMNGCDDDADDGGKDLMSSVRGRVKLRDINEHLICFLCEGYFVDATSITECLHTCELKFIYFHLWGLLCTRHIFPKRRLKTQ</sequence>
<dbReference type="EMBL" id="JBBCAQ010000038">
    <property type="protein sequence ID" value="KAK7571858.1"/>
    <property type="molecule type" value="Genomic_DNA"/>
</dbReference>
<dbReference type="PANTHER" id="PTHR10825:SF29">
    <property type="entry name" value="POLYCOMB GROUP RING FINGER PROTEIN 1"/>
    <property type="match status" value="1"/>
</dbReference>
<keyword evidence="2" id="KW-1185">Reference proteome</keyword>
<reference evidence="1 2" key="1">
    <citation type="submission" date="2024-03" db="EMBL/GenBank/DDBJ databases">
        <title>Adaptation during the transition from Ophiocordyceps entomopathogen to insect associate is accompanied by gene loss and intensified selection.</title>
        <authorList>
            <person name="Ward C.M."/>
            <person name="Onetto C.A."/>
            <person name="Borneman A.R."/>
        </authorList>
    </citation>
    <scope>NUCLEOTIDE SEQUENCE [LARGE SCALE GENOMIC DNA]</scope>
    <source>
        <strain evidence="1">AWRI1</strain>
        <tissue evidence="1">Single Adult Female</tissue>
    </source>
</reference>
<name>A0AAN9XX93_9HEMI</name>